<dbReference type="GO" id="GO:0000462">
    <property type="term" value="P:maturation of SSU-rRNA from tricistronic rRNA transcript (SSU-rRNA, 5.8S rRNA, LSU-rRNA)"/>
    <property type="evidence" value="ECO:0007669"/>
    <property type="project" value="TreeGrafter"/>
</dbReference>
<dbReference type="Pfam" id="PF06102">
    <property type="entry name" value="RRP36"/>
    <property type="match status" value="1"/>
</dbReference>
<organism evidence="9 10">
    <name type="scientific">Plasmodium malariae</name>
    <dbReference type="NCBI Taxonomy" id="5858"/>
    <lineage>
        <taxon>Eukaryota</taxon>
        <taxon>Sar</taxon>
        <taxon>Alveolata</taxon>
        <taxon>Apicomplexa</taxon>
        <taxon>Aconoidasida</taxon>
        <taxon>Haemosporida</taxon>
        <taxon>Plasmodiidae</taxon>
        <taxon>Plasmodium</taxon>
        <taxon>Plasmodium (Plasmodium)</taxon>
    </lineage>
</organism>
<evidence type="ECO:0000256" key="8">
    <source>
        <dbReference type="SAM" id="MobiDB-lite"/>
    </source>
</evidence>
<dbReference type="PANTHER" id="PTHR21738">
    <property type="entry name" value="RIBOSOMAL RNA PROCESSING PROTEIN 36 HOMOLOG"/>
    <property type="match status" value="1"/>
</dbReference>
<dbReference type="AlphaFoldDB" id="A0A1D3JKN2"/>
<dbReference type="Proteomes" id="UP000219813">
    <property type="component" value="Chromosome 2"/>
</dbReference>
<evidence type="ECO:0000313" key="10">
    <source>
        <dbReference type="Proteomes" id="UP000219813"/>
    </source>
</evidence>
<evidence type="ECO:0000256" key="5">
    <source>
        <dbReference type="ARBA" id="ARBA00023242"/>
    </source>
</evidence>
<evidence type="ECO:0000256" key="7">
    <source>
        <dbReference type="SAM" id="Coils"/>
    </source>
</evidence>
<accession>A0A1D3JKN2</accession>
<keyword evidence="10" id="KW-1185">Reference proteome</keyword>
<gene>
    <name evidence="9" type="primary">RRP36</name>
    <name evidence="9" type="ORF">PMUG01_02014300</name>
</gene>
<comment type="subcellular location">
    <subcellularLocation>
        <location evidence="1 6">Nucleus</location>
        <location evidence="1 6">Nucleolus</location>
    </subcellularLocation>
</comment>
<feature type="region of interest" description="Disordered" evidence="8">
    <location>
        <begin position="1"/>
        <end position="48"/>
    </location>
</feature>
<protein>
    <recommendedName>
        <fullName evidence="6">rRNA biogenesis protein RRP36</fullName>
    </recommendedName>
</protein>
<evidence type="ECO:0000256" key="3">
    <source>
        <dbReference type="ARBA" id="ARBA00022517"/>
    </source>
</evidence>
<dbReference type="OMA" id="CRNVEQK"/>
<dbReference type="GO" id="GO:0030686">
    <property type="term" value="C:90S preribosome"/>
    <property type="evidence" value="ECO:0007669"/>
    <property type="project" value="TreeGrafter"/>
</dbReference>
<comment type="subunit">
    <text evidence="6">Associates with 90S and pre-40S pre-ribosomal particles.</text>
</comment>
<name>A0A1D3JKN2_PLAMA</name>
<keyword evidence="6" id="KW-0687">Ribonucleoprotein</keyword>
<feature type="coiled-coil region" evidence="7">
    <location>
        <begin position="78"/>
        <end position="129"/>
    </location>
</feature>
<evidence type="ECO:0000256" key="4">
    <source>
        <dbReference type="ARBA" id="ARBA00022552"/>
    </source>
</evidence>
<dbReference type="GO" id="GO:0005730">
    <property type="term" value="C:nucleolus"/>
    <property type="evidence" value="ECO:0007669"/>
    <property type="project" value="UniProtKB-SubCell"/>
</dbReference>
<dbReference type="EMBL" id="LT594623">
    <property type="protein sequence ID" value="SBT87098.1"/>
    <property type="molecule type" value="Genomic_DNA"/>
</dbReference>
<keyword evidence="5 6" id="KW-0539">Nucleus</keyword>
<keyword evidence="3 6" id="KW-0690">Ribosome biogenesis</keyword>
<evidence type="ECO:0000256" key="1">
    <source>
        <dbReference type="ARBA" id="ARBA00004604"/>
    </source>
</evidence>
<keyword evidence="4 6" id="KW-0698">rRNA processing</keyword>
<dbReference type="OrthoDB" id="448446at2759"/>
<dbReference type="InterPro" id="IPR009292">
    <property type="entry name" value="RRP36"/>
</dbReference>
<dbReference type="GeneID" id="39866547"/>
<evidence type="ECO:0000256" key="6">
    <source>
        <dbReference type="RuleBase" id="RU368027"/>
    </source>
</evidence>
<evidence type="ECO:0000313" key="9">
    <source>
        <dbReference type="EMBL" id="SBT87098.1"/>
    </source>
</evidence>
<comment type="function">
    <text evidence="6">Component of the 90S pre-ribosome involved in the maturation of rRNAs. Required for early cleavages of the pre-RNAs in the 40S ribosomal subunit maturation pathway.</text>
</comment>
<dbReference type="KEGG" id="pmal:PMUG01_02014300"/>
<reference evidence="9 10" key="1">
    <citation type="submission" date="2016-06" db="EMBL/GenBank/DDBJ databases">
        <authorList>
            <consortium name="Pathogen Informatics"/>
        </authorList>
    </citation>
    <scope>NUCLEOTIDE SEQUENCE [LARGE SCALE GENOMIC DNA]</scope>
</reference>
<dbReference type="RefSeq" id="XP_028860156.1">
    <property type="nucleotide sequence ID" value="XM_029008614.1"/>
</dbReference>
<evidence type="ECO:0000256" key="2">
    <source>
        <dbReference type="ARBA" id="ARBA00009418"/>
    </source>
</evidence>
<sequence length="188" mass="22744">MDAQTHAEKQKEKKIKKSQRPLVVSNRKPFNVIHKNHTPKPSVRDPRFSDFSGSFNPNFFRNAYKFLYESREEEKKLIEKKLKSKNLTEDEKSELKKKYNNYKSTDVLLKKKEEERKLKSLLIKQEKENILNKKKKPFYYSDRKIKKIVEEKMANNRSIQKVIRKERKILQKERKTNSIPERRYVENG</sequence>
<keyword evidence="7" id="KW-0175">Coiled coil</keyword>
<feature type="compositionally biased region" description="Basic and acidic residues" evidence="8">
    <location>
        <begin position="1"/>
        <end position="11"/>
    </location>
</feature>
<dbReference type="PANTHER" id="PTHR21738:SF0">
    <property type="entry name" value="RIBOSOMAL RNA PROCESSING PROTEIN 36 HOMOLOG"/>
    <property type="match status" value="1"/>
</dbReference>
<proteinExistence type="inferred from homology"/>
<comment type="similarity">
    <text evidence="2 6">Belongs to the RRP36 family.</text>
</comment>
<dbReference type="VEuPathDB" id="PlasmoDB:PmUG01_02014300"/>